<feature type="domain" description="Protein kinase" evidence="1">
    <location>
        <begin position="1"/>
        <end position="289"/>
    </location>
</feature>
<dbReference type="GO" id="GO:0005524">
    <property type="term" value="F:ATP binding"/>
    <property type="evidence" value="ECO:0007669"/>
    <property type="project" value="InterPro"/>
</dbReference>
<protein>
    <recommendedName>
        <fullName evidence="1">Protein kinase domain-containing protein</fullName>
    </recommendedName>
</protein>
<dbReference type="InterPro" id="IPR000719">
    <property type="entry name" value="Prot_kinase_dom"/>
</dbReference>
<proteinExistence type="predicted"/>
<dbReference type="InterPro" id="IPR011009">
    <property type="entry name" value="Kinase-like_dom_sf"/>
</dbReference>
<dbReference type="PROSITE" id="PS50011">
    <property type="entry name" value="PROTEIN_KINASE_DOM"/>
    <property type="match status" value="1"/>
</dbReference>
<accession>A0A4Q9MFQ6</accession>
<dbReference type="Gene3D" id="1.10.510.10">
    <property type="entry name" value="Transferase(Phosphotransferase) domain 1"/>
    <property type="match status" value="1"/>
</dbReference>
<organism evidence="2">
    <name type="scientific">Dichomitus squalens</name>
    <dbReference type="NCBI Taxonomy" id="114155"/>
    <lineage>
        <taxon>Eukaryota</taxon>
        <taxon>Fungi</taxon>
        <taxon>Dikarya</taxon>
        <taxon>Basidiomycota</taxon>
        <taxon>Agaricomycotina</taxon>
        <taxon>Agaricomycetes</taxon>
        <taxon>Polyporales</taxon>
        <taxon>Polyporaceae</taxon>
        <taxon>Dichomitus</taxon>
    </lineage>
</organism>
<dbReference type="AlphaFoldDB" id="A0A4Q9MFQ6"/>
<evidence type="ECO:0000259" key="1">
    <source>
        <dbReference type="PROSITE" id="PS50011"/>
    </source>
</evidence>
<gene>
    <name evidence="2" type="ORF">BD311DRAFT_849966</name>
</gene>
<reference evidence="2" key="1">
    <citation type="submission" date="2019-01" db="EMBL/GenBank/DDBJ databases">
        <title>Draft genome sequences of three monokaryotic isolates of the white-rot basidiomycete fungus Dichomitus squalens.</title>
        <authorList>
            <consortium name="DOE Joint Genome Institute"/>
            <person name="Lopez S.C."/>
            <person name="Andreopoulos B."/>
            <person name="Pangilinan J."/>
            <person name="Lipzen A."/>
            <person name="Riley R."/>
            <person name="Ahrendt S."/>
            <person name="Ng V."/>
            <person name="Barry K."/>
            <person name="Daum C."/>
            <person name="Grigoriev I.V."/>
            <person name="Hilden K.S."/>
            <person name="Makela M.R."/>
            <person name="de Vries R.P."/>
        </authorList>
    </citation>
    <scope>NUCLEOTIDE SEQUENCE [LARGE SCALE GENOMIC DNA]</scope>
    <source>
        <strain evidence="2">OM18370.1</strain>
    </source>
</reference>
<dbReference type="GO" id="GO:0004672">
    <property type="term" value="F:protein kinase activity"/>
    <property type="evidence" value="ECO:0007669"/>
    <property type="project" value="InterPro"/>
</dbReference>
<sequence>MNNAENSILKVPQFLQNHAELTRRGITLEGPIKPFVVYETSWRNAPHIVVKILSPESQEADISERLQADIRSPNHAIPSEVIPSEPPLLLMPCLSPLNCVGLRTKPLSFVLYFFSQIVEGLQHLHLQQIVHLDVCVNNLVVAVNNSMTLDRRVELGKIYFIDFQTSQQLQLPPGIQPAITLPQSQVRPPPNIKQFDPYSWDVYCLGYLLRNRLKFHCLSKPKWPWIACRYIDWLIGTERGCTVACHCRPTALRAHQVLTVIRWAVHVCDVLGKIVTLRKTLLAPRIVSI</sequence>
<dbReference type="OrthoDB" id="4062651at2759"/>
<dbReference type="PROSITE" id="PS00109">
    <property type="entry name" value="PROTEIN_KINASE_TYR"/>
    <property type="match status" value="1"/>
</dbReference>
<dbReference type="Proteomes" id="UP000292957">
    <property type="component" value="Unassembled WGS sequence"/>
</dbReference>
<dbReference type="EMBL" id="ML143449">
    <property type="protein sequence ID" value="TBU26185.1"/>
    <property type="molecule type" value="Genomic_DNA"/>
</dbReference>
<name>A0A4Q9MFQ6_9APHY</name>
<evidence type="ECO:0000313" key="2">
    <source>
        <dbReference type="EMBL" id="TBU26185.1"/>
    </source>
</evidence>
<dbReference type="SUPFAM" id="SSF56112">
    <property type="entry name" value="Protein kinase-like (PK-like)"/>
    <property type="match status" value="1"/>
</dbReference>
<dbReference type="InterPro" id="IPR008266">
    <property type="entry name" value="Tyr_kinase_AS"/>
</dbReference>